<reference evidence="2" key="1">
    <citation type="journal article" date="2023" name="BMC Genomics">
        <title>Chromosome-level genome assemblies of Cutaneotrichosporon spp. (Trichosporonales, Basidiomycota) reveal imbalanced evolution between nucleotide sequences and chromosome synteny.</title>
        <authorList>
            <person name="Kobayashi Y."/>
            <person name="Kayamori A."/>
            <person name="Aoki K."/>
            <person name="Shiwa Y."/>
            <person name="Matsutani M."/>
            <person name="Fujita N."/>
            <person name="Sugita T."/>
            <person name="Iwasaki W."/>
            <person name="Tanaka N."/>
            <person name="Takashima M."/>
        </authorList>
    </citation>
    <scope>NUCLEOTIDE SEQUENCE</scope>
    <source>
        <strain evidence="2">HIS019</strain>
    </source>
</reference>
<dbReference type="KEGG" id="ccac:CcaHIS019_0211060"/>
<dbReference type="InterPro" id="IPR000182">
    <property type="entry name" value="GNAT_dom"/>
</dbReference>
<gene>
    <name evidence="2" type="ORF">CcaverHIS019_0211060</name>
</gene>
<feature type="domain" description="N-acetyltransferase" evidence="1">
    <location>
        <begin position="61"/>
        <end position="205"/>
    </location>
</feature>
<dbReference type="SUPFAM" id="SSF55729">
    <property type="entry name" value="Acyl-CoA N-acyltransferases (Nat)"/>
    <property type="match status" value="1"/>
</dbReference>
<evidence type="ECO:0000313" key="2">
    <source>
        <dbReference type="EMBL" id="BEI89744.1"/>
    </source>
</evidence>
<proteinExistence type="predicted"/>
<dbReference type="InterPro" id="IPR052523">
    <property type="entry name" value="Trichothecene_AcTrans"/>
</dbReference>
<evidence type="ECO:0000259" key="1">
    <source>
        <dbReference type="PROSITE" id="PS51186"/>
    </source>
</evidence>
<dbReference type="Gene3D" id="3.40.630.30">
    <property type="match status" value="1"/>
</dbReference>
<dbReference type="InterPro" id="IPR016181">
    <property type="entry name" value="Acyl_CoA_acyltransferase"/>
</dbReference>
<name>A0AA48I4Z3_9TREE</name>
<evidence type="ECO:0000313" key="3">
    <source>
        <dbReference type="Proteomes" id="UP001233271"/>
    </source>
</evidence>
<dbReference type="GeneID" id="85493615"/>
<dbReference type="PANTHER" id="PTHR42791:SF1">
    <property type="entry name" value="N-ACETYLTRANSFERASE DOMAIN-CONTAINING PROTEIN"/>
    <property type="match status" value="1"/>
</dbReference>
<dbReference type="PANTHER" id="PTHR42791">
    <property type="entry name" value="GNAT FAMILY ACETYLTRANSFERASE"/>
    <property type="match status" value="1"/>
</dbReference>
<dbReference type="EMBL" id="AP028213">
    <property type="protein sequence ID" value="BEI89744.1"/>
    <property type="molecule type" value="Genomic_DNA"/>
</dbReference>
<dbReference type="AlphaFoldDB" id="A0AA48I4Z3"/>
<organism evidence="2 3">
    <name type="scientific">Cutaneotrichosporon cavernicola</name>
    <dbReference type="NCBI Taxonomy" id="279322"/>
    <lineage>
        <taxon>Eukaryota</taxon>
        <taxon>Fungi</taxon>
        <taxon>Dikarya</taxon>
        <taxon>Basidiomycota</taxon>
        <taxon>Agaricomycotina</taxon>
        <taxon>Tremellomycetes</taxon>
        <taxon>Trichosporonales</taxon>
        <taxon>Trichosporonaceae</taxon>
        <taxon>Cutaneotrichosporon</taxon>
    </lineage>
</organism>
<dbReference type="GO" id="GO:0016747">
    <property type="term" value="F:acyltransferase activity, transferring groups other than amino-acyl groups"/>
    <property type="evidence" value="ECO:0007669"/>
    <property type="project" value="InterPro"/>
</dbReference>
<dbReference type="Proteomes" id="UP001233271">
    <property type="component" value="Chromosome 2"/>
</dbReference>
<sequence>MPVRQIKAEEASEAVRADLVQVMAASFLTYKPWTGMWGDERAFTEKLFVSVVDNAFEKWEVWVAEDDEKDKVLGVAMWCPPGVGFDTAFLRPSIADLPAPLKHHFISHVSPQFRALDDVLPGHDTEWWYLAFLATHPDAKGKGVGTALLQSGAERAGSTPQALSTGNDENQHFYEGRGYVKRGQVGAVLHDGYDWTERLMVCPGDAEI</sequence>
<dbReference type="CDD" id="cd04301">
    <property type="entry name" value="NAT_SF"/>
    <property type="match status" value="1"/>
</dbReference>
<protein>
    <recommendedName>
        <fullName evidence="1">N-acetyltransferase domain-containing protein</fullName>
    </recommendedName>
</protein>
<keyword evidence="3" id="KW-1185">Reference proteome</keyword>
<dbReference type="Pfam" id="PF13508">
    <property type="entry name" value="Acetyltransf_7"/>
    <property type="match status" value="1"/>
</dbReference>
<dbReference type="RefSeq" id="XP_060455010.1">
    <property type="nucleotide sequence ID" value="XM_060598192.1"/>
</dbReference>
<dbReference type="PROSITE" id="PS51186">
    <property type="entry name" value="GNAT"/>
    <property type="match status" value="1"/>
</dbReference>
<accession>A0AA48I4Z3</accession>